<dbReference type="GO" id="GO:0004386">
    <property type="term" value="F:helicase activity"/>
    <property type="evidence" value="ECO:0007669"/>
    <property type="project" value="UniProtKB-KW"/>
</dbReference>
<dbReference type="Gene3D" id="3.40.50.300">
    <property type="entry name" value="P-loop containing nucleotide triphosphate hydrolases"/>
    <property type="match status" value="4"/>
</dbReference>
<keyword evidence="5 15" id="KW-0347">Helicase</keyword>
<keyword evidence="2 15" id="KW-0547">Nucleotide-binding</keyword>
<evidence type="ECO:0000256" key="16">
    <source>
        <dbReference type="SAM" id="MobiDB-lite"/>
    </source>
</evidence>
<dbReference type="SUPFAM" id="SSF52540">
    <property type="entry name" value="P-loop containing nucleoside triphosphate hydrolases"/>
    <property type="match status" value="1"/>
</dbReference>
<evidence type="ECO:0000256" key="11">
    <source>
        <dbReference type="ARBA" id="ARBA00034617"/>
    </source>
</evidence>
<dbReference type="PROSITE" id="PS51217">
    <property type="entry name" value="UVRD_HELICASE_CTER"/>
    <property type="match status" value="1"/>
</dbReference>
<evidence type="ECO:0000256" key="12">
    <source>
        <dbReference type="ARBA" id="ARBA00034808"/>
    </source>
</evidence>
<evidence type="ECO:0000256" key="9">
    <source>
        <dbReference type="ARBA" id="ARBA00023204"/>
    </source>
</evidence>
<evidence type="ECO:0000256" key="1">
    <source>
        <dbReference type="ARBA" id="ARBA00022722"/>
    </source>
</evidence>
<dbReference type="InterPro" id="IPR014017">
    <property type="entry name" value="DNA_helicase_UvrD-like_C"/>
</dbReference>
<dbReference type="InterPro" id="IPR000212">
    <property type="entry name" value="DNA_helicase_UvrD/REP"/>
</dbReference>
<dbReference type="PANTHER" id="PTHR11070:SF2">
    <property type="entry name" value="ATP-DEPENDENT DNA HELICASE SRS2"/>
    <property type="match status" value="1"/>
</dbReference>
<evidence type="ECO:0000313" key="20">
    <source>
        <dbReference type="Proteomes" id="UP001163831"/>
    </source>
</evidence>
<evidence type="ECO:0000313" key="19">
    <source>
        <dbReference type="EMBL" id="UYH50768.1"/>
    </source>
</evidence>
<evidence type="ECO:0000256" key="2">
    <source>
        <dbReference type="ARBA" id="ARBA00022741"/>
    </source>
</evidence>
<keyword evidence="20" id="KW-1185">Reference proteome</keyword>
<keyword evidence="8" id="KW-0238">DNA-binding</keyword>
<feature type="binding site" evidence="15">
    <location>
        <begin position="44"/>
        <end position="51"/>
    </location>
    <ligand>
        <name>ATP</name>
        <dbReference type="ChEBI" id="CHEBI:30616"/>
    </ligand>
</feature>
<comment type="catalytic activity">
    <reaction evidence="11">
        <text>Couples ATP hydrolysis with the unwinding of duplex DNA by translocating in the 3'-5' direction.</text>
        <dbReference type="EC" id="5.6.2.4"/>
    </reaction>
</comment>
<dbReference type="Pfam" id="PF13361">
    <property type="entry name" value="UvrD_C"/>
    <property type="match status" value="1"/>
</dbReference>
<evidence type="ECO:0000256" key="13">
    <source>
        <dbReference type="ARBA" id="ARBA00034923"/>
    </source>
</evidence>
<dbReference type="NCBIfam" id="TIGR02784">
    <property type="entry name" value="addA_alphas"/>
    <property type="match status" value="1"/>
</dbReference>
<dbReference type="InterPro" id="IPR014016">
    <property type="entry name" value="UvrD-like_ATP-bd"/>
</dbReference>
<comment type="catalytic activity">
    <reaction evidence="14">
        <text>ATP + H2O = ADP + phosphate + H(+)</text>
        <dbReference type="Rhea" id="RHEA:13065"/>
        <dbReference type="ChEBI" id="CHEBI:15377"/>
        <dbReference type="ChEBI" id="CHEBI:15378"/>
        <dbReference type="ChEBI" id="CHEBI:30616"/>
        <dbReference type="ChEBI" id="CHEBI:43474"/>
        <dbReference type="ChEBI" id="CHEBI:456216"/>
        <dbReference type="EC" id="5.6.2.4"/>
    </reaction>
</comment>
<evidence type="ECO:0000259" key="17">
    <source>
        <dbReference type="PROSITE" id="PS51198"/>
    </source>
</evidence>
<feature type="region of interest" description="Disordered" evidence="16">
    <location>
        <begin position="971"/>
        <end position="1037"/>
    </location>
</feature>
<keyword evidence="4 15" id="KW-0378">Hydrolase</keyword>
<keyword evidence="7 15" id="KW-0067">ATP-binding</keyword>
<dbReference type="Gene3D" id="3.90.320.10">
    <property type="match status" value="1"/>
</dbReference>
<evidence type="ECO:0000256" key="10">
    <source>
        <dbReference type="ARBA" id="ARBA00023235"/>
    </source>
</evidence>
<evidence type="ECO:0000256" key="7">
    <source>
        <dbReference type="ARBA" id="ARBA00022840"/>
    </source>
</evidence>
<keyword evidence="3" id="KW-0227">DNA damage</keyword>
<dbReference type="EC" id="5.6.2.4" evidence="12"/>
<dbReference type="Pfam" id="PF12705">
    <property type="entry name" value="PDDEXK_1"/>
    <property type="match status" value="1"/>
</dbReference>
<organism evidence="19 20">
    <name type="scientific">Candidatus Kirkpatrickella diaphorinae</name>
    <dbReference type="NCBI Taxonomy" id="2984322"/>
    <lineage>
        <taxon>Bacteria</taxon>
        <taxon>Pseudomonadati</taxon>
        <taxon>Pseudomonadota</taxon>
        <taxon>Alphaproteobacteria</taxon>
        <taxon>Acetobacterales</taxon>
        <taxon>Acetobacteraceae</taxon>
        <taxon>Candidatus Kirkpatrickella</taxon>
    </lineage>
</organism>
<evidence type="ECO:0000259" key="18">
    <source>
        <dbReference type="PROSITE" id="PS51217"/>
    </source>
</evidence>
<evidence type="ECO:0000256" key="15">
    <source>
        <dbReference type="PROSITE-ProRule" id="PRU00560"/>
    </source>
</evidence>
<dbReference type="SUPFAM" id="SSF52980">
    <property type="entry name" value="Restriction endonuclease-like"/>
    <property type="match status" value="1"/>
</dbReference>
<dbReference type="PANTHER" id="PTHR11070">
    <property type="entry name" value="UVRD / RECB / PCRA DNA HELICASE FAMILY MEMBER"/>
    <property type="match status" value="1"/>
</dbReference>
<evidence type="ECO:0000256" key="4">
    <source>
        <dbReference type="ARBA" id="ARBA00022801"/>
    </source>
</evidence>
<protein>
    <recommendedName>
        <fullName evidence="12">DNA 3'-5' helicase</fullName>
        <ecNumber evidence="12">5.6.2.4</ecNumber>
    </recommendedName>
    <alternativeName>
        <fullName evidence="13">DNA 3'-5' helicase II</fullName>
    </alternativeName>
</protein>
<feature type="domain" description="UvrD-like helicase C-terminal" evidence="18">
    <location>
        <begin position="552"/>
        <end position="829"/>
    </location>
</feature>
<keyword evidence="6" id="KW-0269">Exonuclease</keyword>
<dbReference type="Pfam" id="PF00580">
    <property type="entry name" value="UvrD-helicase"/>
    <property type="match status" value="1"/>
</dbReference>
<keyword evidence="1" id="KW-0540">Nuclease</keyword>
<keyword evidence="9" id="KW-0234">DNA repair</keyword>
<accession>A0ABY6GIS8</accession>
<evidence type="ECO:0000256" key="3">
    <source>
        <dbReference type="ARBA" id="ARBA00022763"/>
    </source>
</evidence>
<reference evidence="19" key="1">
    <citation type="submission" date="2022-10" db="EMBL/GenBank/DDBJ databases">
        <title>Candidatus Kirkpatrella diaphorinas gen. nov., sp. nov., an uncultured endosymbiont identified in a population of Diaphorina citri from Hawaii.</title>
        <authorList>
            <person name="Henry E.M."/>
            <person name="Carlson C.R."/>
            <person name="Kuo Y.-W."/>
        </authorList>
    </citation>
    <scope>NUCLEOTIDE SEQUENCE</scope>
    <source>
        <strain evidence="19">CADCRV1</strain>
    </source>
</reference>
<dbReference type="PROSITE" id="PS51198">
    <property type="entry name" value="UVRD_HELICASE_ATP_BIND"/>
    <property type="match status" value="1"/>
</dbReference>
<gene>
    <name evidence="19" type="primary">addA</name>
    <name evidence="19" type="ORF">N5W20_06525</name>
</gene>
<dbReference type="InterPro" id="IPR011604">
    <property type="entry name" value="PDDEXK-like_dom_sf"/>
</dbReference>
<dbReference type="InterPro" id="IPR038726">
    <property type="entry name" value="PDDEXK_AddAB-type"/>
</dbReference>
<evidence type="ECO:0000256" key="8">
    <source>
        <dbReference type="ARBA" id="ARBA00023125"/>
    </source>
</evidence>
<evidence type="ECO:0000256" key="14">
    <source>
        <dbReference type="ARBA" id="ARBA00048988"/>
    </source>
</evidence>
<dbReference type="InterPro" id="IPR027417">
    <property type="entry name" value="P-loop_NTPase"/>
</dbReference>
<dbReference type="InterPro" id="IPR011335">
    <property type="entry name" value="Restrct_endonuc-II-like"/>
</dbReference>
<sequence>MNQALPDGPDINLDNIAPLDDAVARAERLQRDASDPRASVFVSASAGSGKTKLLIDRLLRLMLPLAESDPRTGDMLIIPGIDPARIQSLTYTKAAAAEMATRLQSVLGRWVTMSDDKLDQELRKLDVPCTEATRGAARALFAQVLDCPGGMRIGTIHAFCQSLLRRFPLEAAIAPQFQLMEDPDTASALHQALETEVLEAASRDLGERFAALSQKREYDSVKEFAAKLYGARGSLRGFRHIFSATMEDLETTCRRLLTLEHDDLSAALKACLTPHDEAGLRDAAEQLAAFATPAARARLEAMMLWLKTPTEARDVEAWRKLLLTQKDTPLKPVAYASRKYQDSHAHLITVIESEAARFMAALRQYRLHEVYHLSITSLALIFGALRRLDGDKARRGLVDYEDLIAATQNLLRDPGAAWVLFRLDGGIDHLLLDEVQDTSPAQWDIARALTEDFFSGAPMRESHALRPRTIFAVGDFKQSIFSFQGAKPQAFLDARADFSARVRQANQKWRAPSLDVSFRSSAPVLQLVDAVFANPLAAEGMAAFQAGDETGIPRHRPARQDHWGRVEIWPKLLRVEKDDAIDPWKPARRANPSRLTAQRMADAIAAWLRKHLGQAPRPGQPPLAPGDVLILVRRRSPFLWALVRALKSANIDVATLIRASLTDQLAVQDMIALAEVLLLPQDDLKLATVLTSPLGDLSDESLMALAAGRGARPLIVTLQARHHERPAWASAWKMISGLQARLDFAAPYDILADALGRYGGRARFLKRLGVEARDALDDLMTMALQYDAGHAPSMQGFLAWLQESDGAVKRDAEAESSAVRIMTVHASKGLQSRLVILPDTAPQGGGQESYITVKDGAADVPFMTVRGASHAPALAAAKEERVKAVREESHRLLYVALTRAKDWLVICGWEPGKKGHEADDWYGLCAEGFAQLPTREEDFTRGWAGQTLIHEILPPPKINVDFVGASNEGSAAGVKSDANASPTPLPAIFGQAPLWRPQPPRDEPRIVRPLAPSRPEGNVFGPTPPSRSPLDMTSPGPRAQALRRGLIMHRLLQFLPDLPEAERRARALRWLGQTGFSLDEATRSRLADDVLGVIDHPMLKPLFGPYSRAEQTITGLVGESVIVGQVDRYAFTEGRLYICDFKTNQKPPQRLDAVPETYRRQMAAYAAILRQIYEPQEIVASLVWTEGARVTFLPPEMLHFE</sequence>
<keyword evidence="10" id="KW-0413">Isomerase</keyword>
<name>A0ABY6GIS8_9PROT</name>
<dbReference type="Proteomes" id="UP001163831">
    <property type="component" value="Chromosome"/>
</dbReference>
<dbReference type="InterPro" id="IPR014151">
    <property type="entry name" value="DNA_helicase_AddA"/>
</dbReference>
<feature type="domain" description="UvrD-like helicase ATP-binding" evidence="17">
    <location>
        <begin position="23"/>
        <end position="521"/>
    </location>
</feature>
<evidence type="ECO:0000256" key="5">
    <source>
        <dbReference type="ARBA" id="ARBA00022806"/>
    </source>
</evidence>
<dbReference type="EMBL" id="CP107052">
    <property type="protein sequence ID" value="UYH50768.1"/>
    <property type="molecule type" value="Genomic_DNA"/>
</dbReference>
<dbReference type="RefSeq" id="WP_319806355.1">
    <property type="nucleotide sequence ID" value="NZ_CP107052.1"/>
</dbReference>
<evidence type="ECO:0000256" key="6">
    <source>
        <dbReference type="ARBA" id="ARBA00022839"/>
    </source>
</evidence>
<proteinExistence type="predicted"/>